<dbReference type="Proteomes" id="UP001180020">
    <property type="component" value="Unassembled WGS sequence"/>
</dbReference>
<reference evidence="2" key="2">
    <citation type="submission" date="2023-06" db="EMBL/GenBank/DDBJ databases">
        <authorList>
            <person name="Ma L."/>
            <person name="Liu K.-W."/>
            <person name="Li Z."/>
            <person name="Hsiao Y.-Y."/>
            <person name="Qi Y."/>
            <person name="Fu T."/>
            <person name="Tang G."/>
            <person name="Zhang D."/>
            <person name="Sun W.-H."/>
            <person name="Liu D.-K."/>
            <person name="Li Y."/>
            <person name="Chen G.-Z."/>
            <person name="Liu X.-D."/>
            <person name="Liao X.-Y."/>
            <person name="Jiang Y.-T."/>
            <person name="Yu X."/>
            <person name="Hao Y."/>
            <person name="Huang J."/>
            <person name="Zhao X.-W."/>
            <person name="Ke S."/>
            <person name="Chen Y.-Y."/>
            <person name="Wu W.-L."/>
            <person name="Hsu J.-L."/>
            <person name="Lin Y.-F."/>
            <person name="Huang M.-D."/>
            <person name="Li C.-Y."/>
            <person name="Huang L."/>
            <person name="Wang Z.-W."/>
            <person name="Zhao X."/>
            <person name="Zhong W.-Y."/>
            <person name="Peng D.-H."/>
            <person name="Ahmad S."/>
            <person name="Lan S."/>
            <person name="Zhang J.-S."/>
            <person name="Tsai W.-C."/>
            <person name="Van De Peer Y."/>
            <person name="Liu Z.-J."/>
        </authorList>
    </citation>
    <scope>NUCLEOTIDE SEQUENCE</scope>
    <source>
        <strain evidence="2">CP</strain>
        <tissue evidence="2">Leaves</tissue>
    </source>
</reference>
<feature type="compositionally biased region" description="Low complexity" evidence="1">
    <location>
        <begin position="41"/>
        <end position="53"/>
    </location>
</feature>
<protein>
    <submittedName>
        <fullName evidence="2">Uncharacterized protein</fullName>
    </submittedName>
</protein>
<evidence type="ECO:0000313" key="3">
    <source>
        <dbReference type="Proteomes" id="UP001180020"/>
    </source>
</evidence>
<organism evidence="2 3">
    <name type="scientific">Acorus calamus</name>
    <name type="common">Sweet flag</name>
    <dbReference type="NCBI Taxonomy" id="4465"/>
    <lineage>
        <taxon>Eukaryota</taxon>
        <taxon>Viridiplantae</taxon>
        <taxon>Streptophyta</taxon>
        <taxon>Embryophyta</taxon>
        <taxon>Tracheophyta</taxon>
        <taxon>Spermatophyta</taxon>
        <taxon>Magnoliopsida</taxon>
        <taxon>Liliopsida</taxon>
        <taxon>Acoraceae</taxon>
        <taxon>Acorus</taxon>
    </lineage>
</organism>
<accession>A0AAV9F652</accession>
<proteinExistence type="predicted"/>
<reference evidence="2" key="1">
    <citation type="journal article" date="2023" name="Nat. Commun.">
        <title>Diploid and tetraploid genomes of Acorus and the evolution of monocots.</title>
        <authorList>
            <person name="Ma L."/>
            <person name="Liu K.W."/>
            <person name="Li Z."/>
            <person name="Hsiao Y.Y."/>
            <person name="Qi Y."/>
            <person name="Fu T."/>
            <person name="Tang G.D."/>
            <person name="Zhang D."/>
            <person name="Sun W.H."/>
            <person name="Liu D.K."/>
            <person name="Li Y."/>
            <person name="Chen G.Z."/>
            <person name="Liu X.D."/>
            <person name="Liao X.Y."/>
            <person name="Jiang Y.T."/>
            <person name="Yu X."/>
            <person name="Hao Y."/>
            <person name="Huang J."/>
            <person name="Zhao X.W."/>
            <person name="Ke S."/>
            <person name="Chen Y.Y."/>
            <person name="Wu W.L."/>
            <person name="Hsu J.L."/>
            <person name="Lin Y.F."/>
            <person name="Huang M.D."/>
            <person name="Li C.Y."/>
            <person name="Huang L."/>
            <person name="Wang Z.W."/>
            <person name="Zhao X."/>
            <person name="Zhong W.Y."/>
            <person name="Peng D.H."/>
            <person name="Ahmad S."/>
            <person name="Lan S."/>
            <person name="Zhang J.S."/>
            <person name="Tsai W.C."/>
            <person name="Van de Peer Y."/>
            <person name="Liu Z.J."/>
        </authorList>
    </citation>
    <scope>NUCLEOTIDE SEQUENCE</scope>
    <source>
        <strain evidence="2">CP</strain>
    </source>
</reference>
<gene>
    <name evidence="2" type="ORF">QJS10_CPB04g00541</name>
</gene>
<comment type="caution">
    <text evidence="2">The sequence shown here is derived from an EMBL/GenBank/DDBJ whole genome shotgun (WGS) entry which is preliminary data.</text>
</comment>
<feature type="compositionally biased region" description="Basic and acidic residues" evidence="1">
    <location>
        <begin position="24"/>
        <end position="40"/>
    </location>
</feature>
<name>A0AAV9F652_ACOCL</name>
<dbReference type="AlphaFoldDB" id="A0AAV9F652"/>
<keyword evidence="3" id="KW-1185">Reference proteome</keyword>
<feature type="region of interest" description="Disordered" evidence="1">
    <location>
        <begin position="16"/>
        <end position="55"/>
    </location>
</feature>
<evidence type="ECO:0000256" key="1">
    <source>
        <dbReference type="SAM" id="MobiDB-lite"/>
    </source>
</evidence>
<evidence type="ECO:0000313" key="2">
    <source>
        <dbReference type="EMBL" id="KAK1319778.1"/>
    </source>
</evidence>
<dbReference type="EMBL" id="JAUJYO010000004">
    <property type="protein sequence ID" value="KAK1319778.1"/>
    <property type="molecule type" value="Genomic_DNA"/>
</dbReference>
<sequence length="77" mass="8168">MGNNWAGIAEHHRHLLAPASGVRETGKATVRDSASARESEAAAVADARETAAANPTRPFVSDRTVVGFWWSDDLGPP</sequence>